<protein>
    <submittedName>
        <fullName evidence="2">Uncharacterized protein</fullName>
    </submittedName>
</protein>
<feature type="transmembrane region" description="Helical" evidence="1">
    <location>
        <begin position="12"/>
        <end position="37"/>
    </location>
</feature>
<name>A0A9X1ZSN8_9FLAO</name>
<keyword evidence="3" id="KW-1185">Reference proteome</keyword>
<dbReference type="EMBL" id="JAKHSK010000020">
    <property type="protein sequence ID" value="MCL6219396.1"/>
    <property type="molecule type" value="Genomic_DNA"/>
</dbReference>
<evidence type="ECO:0000313" key="3">
    <source>
        <dbReference type="Proteomes" id="UP001139521"/>
    </source>
</evidence>
<reference evidence="2" key="1">
    <citation type="submission" date="2022-01" db="EMBL/GenBank/DDBJ databases">
        <title>Genome sequencing of Zunongwangia sp. M21534 genome.</title>
        <authorList>
            <person name="Chen Y."/>
            <person name="Dong C."/>
            <person name="Shao Z."/>
        </authorList>
    </citation>
    <scope>NUCLEOTIDE SEQUENCE</scope>
    <source>
        <strain evidence="2">MCCC M21534</strain>
    </source>
</reference>
<keyword evidence="1" id="KW-0812">Transmembrane</keyword>
<evidence type="ECO:0000313" key="2">
    <source>
        <dbReference type="EMBL" id="MCL6219396.1"/>
    </source>
</evidence>
<keyword evidence="1" id="KW-0472">Membrane</keyword>
<comment type="caution">
    <text evidence="2">The sequence shown here is derived from an EMBL/GenBank/DDBJ whole genome shotgun (WGS) entry which is preliminary data.</text>
</comment>
<keyword evidence="1" id="KW-1133">Transmembrane helix</keyword>
<organism evidence="2 3">
    <name type="scientific">Zunongwangia pacifica</name>
    <dbReference type="NCBI Taxonomy" id="2911062"/>
    <lineage>
        <taxon>Bacteria</taxon>
        <taxon>Pseudomonadati</taxon>
        <taxon>Bacteroidota</taxon>
        <taxon>Flavobacteriia</taxon>
        <taxon>Flavobacteriales</taxon>
        <taxon>Flavobacteriaceae</taxon>
        <taxon>Zunongwangia</taxon>
    </lineage>
</organism>
<feature type="transmembrane region" description="Helical" evidence="1">
    <location>
        <begin position="57"/>
        <end position="82"/>
    </location>
</feature>
<dbReference type="Proteomes" id="UP001139521">
    <property type="component" value="Unassembled WGS sequence"/>
</dbReference>
<sequence>MLKDKFFLKGLMLDAIGMLTMGVPVIGPFLDILWAPFAARKMREMYPGKNGKLASAIVFIEEILPFTDVIPTFTLMYLYTFVFKKQPRKQVRTIEVESW</sequence>
<dbReference type="AlphaFoldDB" id="A0A9X1ZSN8"/>
<proteinExistence type="predicted"/>
<dbReference type="RefSeq" id="WP_249602117.1">
    <property type="nucleotide sequence ID" value="NZ_JAKHSK010000020.1"/>
</dbReference>
<evidence type="ECO:0000256" key="1">
    <source>
        <dbReference type="SAM" id="Phobius"/>
    </source>
</evidence>
<accession>A0A9X1ZSN8</accession>
<gene>
    <name evidence="2" type="ORF">L1967_13955</name>
</gene>